<dbReference type="Proteomes" id="UP000008370">
    <property type="component" value="Unassembled WGS sequence"/>
</dbReference>
<evidence type="ECO:0000313" key="1">
    <source>
        <dbReference type="EMBL" id="EKM56594.1"/>
    </source>
</evidence>
<dbReference type="AlphaFoldDB" id="K5WC66"/>
<dbReference type="HOGENOM" id="CLU_3069437_0_0_1"/>
<name>K5WC66_PHACS</name>
<gene>
    <name evidence="1" type="ORF">PHACADRAFT_194187</name>
</gene>
<evidence type="ECO:0000313" key="2">
    <source>
        <dbReference type="Proteomes" id="UP000008370"/>
    </source>
</evidence>
<keyword evidence="2" id="KW-1185">Reference proteome</keyword>
<sequence>MGTPPPSNLTLPDLGKSYYGQAVYLATIETIKGYPPDGFWEYAIDSIALSYTE</sequence>
<accession>K5WC66</accession>
<protein>
    <submittedName>
        <fullName evidence="1">Uncharacterized protein</fullName>
    </submittedName>
</protein>
<dbReference type="KEGG" id="pco:PHACADRAFT_194187"/>
<organism evidence="1 2">
    <name type="scientific">Phanerochaete carnosa (strain HHB-10118-sp)</name>
    <name type="common">White-rot fungus</name>
    <name type="synonym">Peniophora carnosa</name>
    <dbReference type="NCBI Taxonomy" id="650164"/>
    <lineage>
        <taxon>Eukaryota</taxon>
        <taxon>Fungi</taxon>
        <taxon>Dikarya</taxon>
        <taxon>Basidiomycota</taxon>
        <taxon>Agaricomycotina</taxon>
        <taxon>Agaricomycetes</taxon>
        <taxon>Polyporales</taxon>
        <taxon>Phanerochaetaceae</taxon>
        <taxon>Phanerochaete</taxon>
    </lineage>
</organism>
<dbReference type="OrthoDB" id="10412847at2759"/>
<dbReference type="EMBL" id="JH930471">
    <property type="protein sequence ID" value="EKM56594.1"/>
    <property type="molecule type" value="Genomic_DNA"/>
</dbReference>
<dbReference type="RefSeq" id="XP_007394437.1">
    <property type="nucleotide sequence ID" value="XM_007394375.1"/>
</dbReference>
<dbReference type="InParanoid" id="K5WC66"/>
<dbReference type="GeneID" id="18910972"/>
<proteinExistence type="predicted"/>
<reference evidence="1 2" key="1">
    <citation type="journal article" date="2012" name="BMC Genomics">
        <title>Comparative genomics of the white-rot fungi, Phanerochaete carnosa and P. chrysosporium, to elucidate the genetic basis of the distinct wood types they colonize.</title>
        <authorList>
            <person name="Suzuki H."/>
            <person name="MacDonald J."/>
            <person name="Syed K."/>
            <person name="Salamov A."/>
            <person name="Hori C."/>
            <person name="Aerts A."/>
            <person name="Henrissat B."/>
            <person name="Wiebenga A."/>
            <person name="vanKuyk P.A."/>
            <person name="Barry K."/>
            <person name="Lindquist E."/>
            <person name="LaButti K."/>
            <person name="Lapidus A."/>
            <person name="Lucas S."/>
            <person name="Coutinho P."/>
            <person name="Gong Y."/>
            <person name="Samejima M."/>
            <person name="Mahadevan R."/>
            <person name="Abou-Zaid M."/>
            <person name="de Vries R.P."/>
            <person name="Igarashi K."/>
            <person name="Yadav J.S."/>
            <person name="Grigoriev I.V."/>
            <person name="Master E.R."/>
        </authorList>
    </citation>
    <scope>NUCLEOTIDE SEQUENCE [LARGE SCALE GENOMIC DNA]</scope>
    <source>
        <strain evidence="1 2">HHB-10118-sp</strain>
    </source>
</reference>